<evidence type="ECO:0000256" key="3">
    <source>
        <dbReference type="ARBA" id="ARBA00022801"/>
    </source>
</evidence>
<evidence type="ECO:0000256" key="4">
    <source>
        <dbReference type="ARBA" id="ARBA00022833"/>
    </source>
</evidence>
<protein>
    <submittedName>
        <fullName evidence="7">Carboxypeptidase G2</fullName>
        <ecNumber evidence="7">3.4.17.11</ecNumber>
    </submittedName>
</protein>
<dbReference type="CDD" id="cd03885">
    <property type="entry name" value="M20_CPDG2"/>
    <property type="match status" value="1"/>
</dbReference>
<dbReference type="SUPFAM" id="SSF53187">
    <property type="entry name" value="Zn-dependent exopeptidases"/>
    <property type="match status" value="1"/>
</dbReference>
<keyword evidence="7" id="KW-0121">Carboxypeptidase</keyword>
<dbReference type="Gene3D" id="3.30.70.360">
    <property type="match status" value="1"/>
</dbReference>
<dbReference type="PANTHER" id="PTHR43808">
    <property type="entry name" value="ACETYLORNITHINE DEACETYLASE"/>
    <property type="match status" value="1"/>
</dbReference>
<dbReference type="InterPro" id="IPR001261">
    <property type="entry name" value="ArgE/DapE_CS"/>
</dbReference>
<dbReference type="InterPro" id="IPR002933">
    <property type="entry name" value="Peptidase_M20"/>
</dbReference>
<dbReference type="PIRSF" id="PIRSF037238">
    <property type="entry name" value="Carboxypeptidase_G2"/>
    <property type="match status" value="1"/>
</dbReference>
<evidence type="ECO:0000256" key="2">
    <source>
        <dbReference type="ARBA" id="ARBA00022723"/>
    </source>
</evidence>
<evidence type="ECO:0000256" key="5">
    <source>
        <dbReference type="PIRSR" id="PIRSR037238-1"/>
    </source>
</evidence>
<dbReference type="InterPro" id="IPR036264">
    <property type="entry name" value="Bact_exopeptidase_dim_dom"/>
</dbReference>
<dbReference type="EC" id="3.4.17.11" evidence="7"/>
<dbReference type="AlphaFoldDB" id="A0A6N2UE26"/>
<dbReference type="InterPro" id="IPR017150">
    <property type="entry name" value="Pept_M20_glutamate_carboxypep"/>
</dbReference>
<organism evidence="7">
    <name type="scientific">uncultured Anaerotruncus sp</name>
    <dbReference type="NCBI Taxonomy" id="905011"/>
    <lineage>
        <taxon>Bacteria</taxon>
        <taxon>Bacillati</taxon>
        <taxon>Bacillota</taxon>
        <taxon>Clostridia</taxon>
        <taxon>Eubacteriales</taxon>
        <taxon>Oscillospiraceae</taxon>
        <taxon>Anaerotruncus</taxon>
        <taxon>environmental samples</taxon>
    </lineage>
</organism>
<dbReference type="InterPro" id="IPR011650">
    <property type="entry name" value="Peptidase_M20_dimer"/>
</dbReference>
<dbReference type="InterPro" id="IPR050072">
    <property type="entry name" value="Peptidase_M20A"/>
</dbReference>
<reference evidence="7" key="1">
    <citation type="submission" date="2019-11" db="EMBL/GenBank/DDBJ databases">
        <authorList>
            <person name="Feng L."/>
        </authorList>
    </citation>
    <scope>NUCLEOTIDE SEQUENCE</scope>
    <source>
        <strain evidence="7">AundefinedLFYP135</strain>
    </source>
</reference>
<keyword evidence="4" id="KW-0862">Zinc</keyword>
<dbReference type="EMBL" id="CACRSL010000003">
    <property type="protein sequence ID" value="VYT15868.1"/>
    <property type="molecule type" value="Genomic_DNA"/>
</dbReference>
<comment type="cofactor">
    <cofactor evidence="1">
        <name>Zn(2+)</name>
        <dbReference type="ChEBI" id="CHEBI:29105"/>
    </cofactor>
</comment>
<keyword evidence="3 7" id="KW-0378">Hydrolase</keyword>
<accession>A0A6N2UE26</accession>
<dbReference type="Pfam" id="PF07687">
    <property type="entry name" value="M20_dimer"/>
    <property type="match status" value="1"/>
</dbReference>
<feature type="domain" description="Peptidase M20 dimerisation" evidence="6">
    <location>
        <begin position="187"/>
        <end position="288"/>
    </location>
</feature>
<dbReference type="GO" id="GO:0046872">
    <property type="term" value="F:metal ion binding"/>
    <property type="evidence" value="ECO:0007669"/>
    <property type="project" value="UniProtKB-KW"/>
</dbReference>
<evidence type="ECO:0000259" key="6">
    <source>
        <dbReference type="Pfam" id="PF07687"/>
    </source>
</evidence>
<keyword evidence="2" id="KW-0479">Metal-binding</keyword>
<evidence type="ECO:0000313" key="7">
    <source>
        <dbReference type="EMBL" id="VYT15868.1"/>
    </source>
</evidence>
<keyword evidence="7" id="KW-0645">Protease</keyword>
<dbReference type="PANTHER" id="PTHR43808:SF9">
    <property type="entry name" value="BLL0789 PROTEIN"/>
    <property type="match status" value="1"/>
</dbReference>
<evidence type="ECO:0000256" key="1">
    <source>
        <dbReference type="ARBA" id="ARBA00001947"/>
    </source>
</evidence>
<gene>
    <name evidence="7" type="primary">cpg2_2</name>
    <name evidence="7" type="ORF">AULFYP135_01880</name>
</gene>
<feature type="active site" evidence="5">
    <location>
        <position position="89"/>
    </location>
</feature>
<dbReference type="GO" id="GO:0004180">
    <property type="term" value="F:carboxypeptidase activity"/>
    <property type="evidence" value="ECO:0007669"/>
    <property type="project" value="UniProtKB-KW"/>
</dbReference>
<dbReference type="Gene3D" id="3.40.630.10">
    <property type="entry name" value="Zn peptidases"/>
    <property type="match status" value="1"/>
</dbReference>
<proteinExistence type="predicted"/>
<sequence>MDKMMEKTAAYIDAHRQEMLDLWEELVMIESGSQQKAGVDKVCARLKEEMEKAGVKTRVEEMEKAGNSLIGLWGEGRPEKPLLFLGHMDTVFNEDGVTKERPFTIKDGMAYGPGVLDMKSGLIIGLYAMKALKEAGYDQRPIKFLYTGDEEPGHVNSTGTQLHLDECEGAMAALNFETGYPHDGIVVERKGSANFTVEVEGVAAHAGNSPEKGRSAILEMAHKIIELQALNDFEKGTTVNVGLITGGTVVNAVPNCCTVKVDVRYVTMDALEELRPKVEAICAKTFVDGTKTTLTWERAATPMPCSEGNMKLLEVLKATAEEIGYPGQLSAHKVGGWSDSCIVASKGIPVVDALGTKGSWNHAPNEYAEVESLFTRAKLAAAFVINLKDDIQ</sequence>
<dbReference type="SUPFAM" id="SSF55031">
    <property type="entry name" value="Bacterial exopeptidase dimerisation domain"/>
    <property type="match status" value="1"/>
</dbReference>
<name>A0A6N2UE26_9FIRM</name>
<feature type="active site" description="Proton acceptor" evidence="5">
    <location>
        <position position="150"/>
    </location>
</feature>
<dbReference type="Pfam" id="PF01546">
    <property type="entry name" value="Peptidase_M20"/>
    <property type="match status" value="1"/>
</dbReference>
<dbReference type="PROSITE" id="PS00758">
    <property type="entry name" value="ARGE_DAPE_CPG2_1"/>
    <property type="match status" value="1"/>
</dbReference>